<evidence type="ECO:0000256" key="1">
    <source>
        <dbReference type="SAM" id="MobiDB-lite"/>
    </source>
</evidence>
<proteinExistence type="predicted"/>
<name>A0A8H5D4I4_9AGAR</name>
<feature type="compositionally biased region" description="Basic and acidic residues" evidence="1">
    <location>
        <begin position="296"/>
        <end position="305"/>
    </location>
</feature>
<protein>
    <recommendedName>
        <fullName evidence="4">Peptidase A2 domain-containing protein</fullName>
    </recommendedName>
</protein>
<dbReference type="Gene3D" id="2.40.70.10">
    <property type="entry name" value="Acid Proteases"/>
    <property type="match status" value="1"/>
</dbReference>
<accession>A0A8H5D4I4</accession>
<reference evidence="2 3" key="1">
    <citation type="journal article" date="2020" name="ISME J.">
        <title>Uncovering the hidden diversity of litter-decomposition mechanisms in mushroom-forming fungi.</title>
        <authorList>
            <person name="Floudas D."/>
            <person name="Bentzer J."/>
            <person name="Ahren D."/>
            <person name="Johansson T."/>
            <person name="Persson P."/>
            <person name="Tunlid A."/>
        </authorList>
    </citation>
    <scope>NUCLEOTIDE SEQUENCE [LARGE SCALE GENOMIC DNA]</scope>
    <source>
        <strain evidence="2 3">CBS 406.79</strain>
    </source>
</reference>
<keyword evidence="3" id="KW-1185">Reference proteome</keyword>
<evidence type="ECO:0000313" key="2">
    <source>
        <dbReference type="EMBL" id="KAF5352117.1"/>
    </source>
</evidence>
<sequence length="686" mass="77380">MISRIHVALKEEVKNLRQIIETQAELLKAYKSQIDKLPADAGSGSLRGLKVPEPPTFSGTDNKMSLEDWVNQVALFCSSAGIFTDHQKIVTALTRLRSPATTYMRKYFDNNRLGKDLGSWEHFIEELNAIYGRRDSEEGAKEEISLLWTNKELANKDFIKYAEQYRTLACLVEYEDKIHIDKLKAVISKDLRNVIVMFEVSGKLPTDWEQYLELILAAYKALHPEKVKSTIFGNNHSKNNTGTTDPNAMEIDAAKKTKGKHTEQVNSQETKGKYCQICHGKGFKLKSKSHNTVDCWDKPGNESKKPAPRMSSSSSAPGHSYKGGQSAKGGKQSFKARLMELFDEFDNEPAPPAAALNVNSASIPEIVEPSLAAKEVTASVHEVQAKKAGPSRPRWAKSQQIEVDFPKGLVVLESWVNNIDRNKKFSFRVPVTLWVYGAKVQAEALVDSGATTNFIDRHFVERNHLVTDKLANPYDVKNADGTPNVAGQIKEYVRTYLQIGSHKTRQYLYVTELGDKDMMIGYSYLYQHNPEINWKTGEWAFARCPEACAARAHKINIEEAGAEELSLDEEFLEDSLLDNIGEEDSENPYIRWAVMHQPNEYSQAAVIASMFDGKDIDEEELEDDEDTTKWKSLIPPWLYEFGDIFSKRKSERMPECQCCRGSVCEPDGPGSDLDLNRVSGARFKFF</sequence>
<dbReference type="Proteomes" id="UP000518752">
    <property type="component" value="Unassembled WGS sequence"/>
</dbReference>
<dbReference type="OrthoDB" id="3065808at2759"/>
<evidence type="ECO:0008006" key="4">
    <source>
        <dbReference type="Google" id="ProtNLM"/>
    </source>
</evidence>
<evidence type="ECO:0000313" key="3">
    <source>
        <dbReference type="Proteomes" id="UP000518752"/>
    </source>
</evidence>
<gene>
    <name evidence="2" type="ORF">D9757_013272</name>
</gene>
<dbReference type="EMBL" id="JAACJN010000279">
    <property type="protein sequence ID" value="KAF5352117.1"/>
    <property type="molecule type" value="Genomic_DNA"/>
</dbReference>
<dbReference type="AlphaFoldDB" id="A0A8H5D4I4"/>
<dbReference type="Pfam" id="PF13650">
    <property type="entry name" value="Asp_protease_2"/>
    <property type="match status" value="1"/>
</dbReference>
<dbReference type="InterPro" id="IPR032567">
    <property type="entry name" value="RTL1-rel"/>
</dbReference>
<dbReference type="InterPro" id="IPR021109">
    <property type="entry name" value="Peptidase_aspartic_dom_sf"/>
</dbReference>
<comment type="caution">
    <text evidence="2">The sequence shown here is derived from an EMBL/GenBank/DDBJ whole genome shotgun (WGS) entry which is preliminary data.</text>
</comment>
<feature type="region of interest" description="Disordered" evidence="1">
    <location>
        <begin position="296"/>
        <end position="330"/>
    </location>
</feature>
<dbReference type="PANTHER" id="PTHR15503:SF22">
    <property type="entry name" value="TRANSPOSON TY3-I GAG POLYPROTEIN"/>
    <property type="match status" value="1"/>
</dbReference>
<dbReference type="PANTHER" id="PTHR15503">
    <property type="entry name" value="LDOC1 RELATED"/>
    <property type="match status" value="1"/>
</dbReference>
<dbReference type="CDD" id="cd00303">
    <property type="entry name" value="retropepsin_like"/>
    <property type="match status" value="1"/>
</dbReference>
<dbReference type="SUPFAM" id="SSF50630">
    <property type="entry name" value="Acid proteases"/>
    <property type="match status" value="1"/>
</dbReference>
<organism evidence="2 3">
    <name type="scientific">Collybiopsis confluens</name>
    <dbReference type="NCBI Taxonomy" id="2823264"/>
    <lineage>
        <taxon>Eukaryota</taxon>
        <taxon>Fungi</taxon>
        <taxon>Dikarya</taxon>
        <taxon>Basidiomycota</taxon>
        <taxon>Agaricomycotina</taxon>
        <taxon>Agaricomycetes</taxon>
        <taxon>Agaricomycetidae</taxon>
        <taxon>Agaricales</taxon>
        <taxon>Marasmiineae</taxon>
        <taxon>Omphalotaceae</taxon>
        <taxon>Collybiopsis</taxon>
    </lineage>
</organism>